<organism evidence="9 10">
    <name type="scientific">Bradymonas sediminis</name>
    <dbReference type="NCBI Taxonomy" id="1548548"/>
    <lineage>
        <taxon>Bacteria</taxon>
        <taxon>Deltaproteobacteria</taxon>
        <taxon>Bradymonadales</taxon>
        <taxon>Bradymonadaceae</taxon>
        <taxon>Bradymonas</taxon>
    </lineage>
</organism>
<comment type="subcellular location">
    <subcellularLocation>
        <location evidence="1">Cell membrane</location>
        <topology evidence="1">Multi-pass membrane protein</topology>
    </subcellularLocation>
</comment>
<feature type="transmembrane region" description="Helical" evidence="8">
    <location>
        <begin position="305"/>
        <end position="326"/>
    </location>
</feature>
<comment type="similarity">
    <text evidence="2">Belongs to the UPF0718 family.</text>
</comment>
<dbReference type="PANTHER" id="PTHR34184:SF4">
    <property type="entry name" value="UPF0718 PROTEIN YCGR"/>
    <property type="match status" value="1"/>
</dbReference>
<reference evidence="9 10" key="1">
    <citation type="submission" date="2018-06" db="EMBL/GenBank/DDBJ databases">
        <title>Lujinxingia sediminis gen. nov. sp. nov., a new facultative anaerobic member of the class Deltaproteobacteria, and proposal of Lujinxingaceae fam. nov.</title>
        <authorList>
            <person name="Guo L.-Y."/>
            <person name="Li C.-M."/>
            <person name="Wang S."/>
            <person name="Du Z.-J."/>
        </authorList>
    </citation>
    <scope>NUCLEOTIDE SEQUENCE [LARGE SCALE GENOMIC DNA]</scope>
    <source>
        <strain evidence="9 10">FA350</strain>
    </source>
</reference>
<feature type="transmembrane region" description="Helical" evidence="8">
    <location>
        <begin position="97"/>
        <end position="120"/>
    </location>
</feature>
<feature type="transmembrane region" description="Helical" evidence="8">
    <location>
        <begin position="194"/>
        <end position="214"/>
    </location>
</feature>
<feature type="transmembrane region" description="Helical" evidence="8">
    <location>
        <begin position="41"/>
        <end position="60"/>
    </location>
</feature>
<dbReference type="InterPro" id="IPR005524">
    <property type="entry name" value="DUF318"/>
</dbReference>
<feature type="transmembrane region" description="Helical" evidence="8">
    <location>
        <begin position="370"/>
        <end position="389"/>
    </location>
</feature>
<evidence type="ECO:0000256" key="8">
    <source>
        <dbReference type="SAM" id="Phobius"/>
    </source>
</evidence>
<dbReference type="InterPro" id="IPR052923">
    <property type="entry name" value="UPF0718"/>
</dbReference>
<evidence type="ECO:0000256" key="5">
    <source>
        <dbReference type="ARBA" id="ARBA00022989"/>
    </source>
</evidence>
<keyword evidence="4 8" id="KW-0812">Transmembrane</keyword>
<feature type="region of interest" description="Disordered" evidence="7">
    <location>
        <begin position="602"/>
        <end position="625"/>
    </location>
</feature>
<gene>
    <name evidence="9" type="ORF">DN745_00385</name>
</gene>
<feature type="transmembrane region" description="Helical" evidence="8">
    <location>
        <begin position="565"/>
        <end position="583"/>
    </location>
</feature>
<feature type="transmembrane region" description="Helical" evidence="8">
    <location>
        <begin position="140"/>
        <end position="162"/>
    </location>
</feature>
<evidence type="ECO:0000256" key="7">
    <source>
        <dbReference type="SAM" id="MobiDB-lite"/>
    </source>
</evidence>
<feature type="compositionally biased region" description="Basic and acidic residues" evidence="7">
    <location>
        <begin position="605"/>
        <end position="625"/>
    </location>
</feature>
<evidence type="ECO:0008006" key="11">
    <source>
        <dbReference type="Google" id="ProtNLM"/>
    </source>
</evidence>
<evidence type="ECO:0000256" key="3">
    <source>
        <dbReference type="ARBA" id="ARBA00022475"/>
    </source>
</evidence>
<protein>
    <recommendedName>
        <fullName evidence="11">Permease</fullName>
    </recommendedName>
</protein>
<feature type="transmembrane region" description="Helical" evidence="8">
    <location>
        <begin position="332"/>
        <end position="358"/>
    </location>
</feature>
<feature type="transmembrane region" description="Helical" evidence="8">
    <location>
        <begin position="259"/>
        <end position="284"/>
    </location>
</feature>
<dbReference type="AlphaFoldDB" id="A0A2Z4FGN5"/>
<dbReference type="EMBL" id="CP030032">
    <property type="protein sequence ID" value="AWV87865.1"/>
    <property type="molecule type" value="Genomic_DNA"/>
</dbReference>
<keyword evidence="3" id="KW-1003">Cell membrane</keyword>
<evidence type="ECO:0000256" key="1">
    <source>
        <dbReference type="ARBA" id="ARBA00004651"/>
    </source>
</evidence>
<keyword evidence="5 8" id="KW-1133">Transmembrane helix</keyword>
<accession>A0A2Z4FGN5</accession>
<feature type="transmembrane region" description="Helical" evidence="8">
    <location>
        <begin position="478"/>
        <end position="500"/>
    </location>
</feature>
<dbReference type="Pfam" id="PF03773">
    <property type="entry name" value="ArsP_1"/>
    <property type="match status" value="1"/>
</dbReference>
<feature type="transmembrane region" description="Helical" evidence="8">
    <location>
        <begin position="235"/>
        <end position="253"/>
    </location>
</feature>
<evidence type="ECO:0000256" key="2">
    <source>
        <dbReference type="ARBA" id="ARBA00006386"/>
    </source>
</evidence>
<evidence type="ECO:0000313" key="10">
    <source>
        <dbReference type="Proteomes" id="UP000249799"/>
    </source>
</evidence>
<dbReference type="OrthoDB" id="9770315at2"/>
<feature type="transmembrane region" description="Helical" evidence="8">
    <location>
        <begin position="66"/>
        <end position="85"/>
    </location>
</feature>
<feature type="transmembrane region" description="Helical" evidence="8">
    <location>
        <begin position="521"/>
        <end position="542"/>
    </location>
</feature>
<sequence>MLRPKPDSFVELSLSIVALAFGPLLFPVVKRHPQFLCGMDGFVFVSILGLSLFHLMPAAIEHAGWWTLLAAVAGILGPFIFGRNLHHLGQRKVHNIFILIAVAGLGLHAMIDGAAIFHGTQGGHLEHVGHSHGMAEDVRFGGMVAAVLIHRVPMSLLIWWSLQPRMGNIIASAALGILGIATVAGYWVGGEVMITPVIMGYLIAFVAGSLMHVVGHDTASELIPRHCQDRWHATYSAMGGALAAVGLLYFGHLHDFDNAWARFSSIFIAAAPALLVGFTLGGLMETSFGSTVLNRFRGKTSFGSAFRGVFFGTPIPICSCGVETVYEDLCRRGIPIAAAVAFLVAAPSITLDSLALSIKLLGVELTVARLLFTVLVALVVAMLVVFWGAKNEAPEQPTEASEVMDKLSLGAHARESLAKGWVEQIDHVAPWIVVGFAAVALSWPLVQNGLFDALPAALEVVVLTLLATPFYLNASGLTAMAAAMLAGGVSLGAVLAMLVASPSLNIAALVLLKKLHGARTMWLVLGGGLATIMVFGFLFNLAQPDSLNPVALSLPTEVFLGEHSALEYTAAAILTALFLLSYLRMGPRGMLLQLMPVGHHHMHDHGHDEEDHEHDHADDDHCHHH</sequence>
<evidence type="ECO:0000256" key="6">
    <source>
        <dbReference type="ARBA" id="ARBA00023136"/>
    </source>
</evidence>
<dbReference type="GO" id="GO:0005886">
    <property type="term" value="C:plasma membrane"/>
    <property type="evidence" value="ECO:0007669"/>
    <property type="project" value="UniProtKB-SubCell"/>
</dbReference>
<dbReference type="KEGG" id="bsed:DN745_00385"/>
<evidence type="ECO:0000313" key="9">
    <source>
        <dbReference type="EMBL" id="AWV87865.1"/>
    </source>
</evidence>
<proteinExistence type="inferred from homology"/>
<dbReference type="PANTHER" id="PTHR34184">
    <property type="entry name" value="UPF0718 PROTEIN YCGR"/>
    <property type="match status" value="1"/>
</dbReference>
<feature type="transmembrane region" description="Helical" evidence="8">
    <location>
        <begin position="169"/>
        <end position="188"/>
    </location>
</feature>
<name>A0A2Z4FGN5_9DELT</name>
<feature type="transmembrane region" description="Helical" evidence="8">
    <location>
        <begin position="428"/>
        <end position="446"/>
    </location>
</feature>
<keyword evidence="10" id="KW-1185">Reference proteome</keyword>
<feature type="transmembrane region" description="Helical" evidence="8">
    <location>
        <begin position="453"/>
        <end position="472"/>
    </location>
</feature>
<dbReference type="Proteomes" id="UP000249799">
    <property type="component" value="Chromosome"/>
</dbReference>
<keyword evidence="6 8" id="KW-0472">Membrane</keyword>
<evidence type="ECO:0000256" key="4">
    <source>
        <dbReference type="ARBA" id="ARBA00022692"/>
    </source>
</evidence>
<feature type="transmembrane region" description="Helical" evidence="8">
    <location>
        <begin position="12"/>
        <end position="29"/>
    </location>
</feature>